<organism evidence="1">
    <name type="scientific">Timema shepardi</name>
    <name type="common">Walking stick</name>
    <dbReference type="NCBI Taxonomy" id="629360"/>
    <lineage>
        <taxon>Eukaryota</taxon>
        <taxon>Metazoa</taxon>
        <taxon>Ecdysozoa</taxon>
        <taxon>Arthropoda</taxon>
        <taxon>Hexapoda</taxon>
        <taxon>Insecta</taxon>
        <taxon>Pterygota</taxon>
        <taxon>Neoptera</taxon>
        <taxon>Polyneoptera</taxon>
        <taxon>Phasmatodea</taxon>
        <taxon>Timematodea</taxon>
        <taxon>Timematoidea</taxon>
        <taxon>Timematidae</taxon>
        <taxon>Timema</taxon>
    </lineage>
</organism>
<sequence>MQVDALMYVRDLRVNTGVLVSKHPLNQVFGVDVKVQDIMETAVKMLRDETINFQHMKELTLRGASVGTKKEKYLALTRSDLHSWCRSLVIGLELVTNVELLSSAQNGQLQPEVVVSYNASVDQTLLDHGYNSRSPLLTHVISEALGAVWPSWLTYQN</sequence>
<dbReference type="AlphaFoldDB" id="A0A7R9AQ65"/>
<accession>A0A7R9AQ65</accession>
<evidence type="ECO:0000313" key="1">
    <source>
        <dbReference type="EMBL" id="CAD7258307.1"/>
    </source>
</evidence>
<protein>
    <submittedName>
        <fullName evidence="1">Uncharacterized protein</fullName>
    </submittedName>
</protein>
<reference evidence="1" key="1">
    <citation type="submission" date="2020-11" db="EMBL/GenBank/DDBJ databases">
        <authorList>
            <person name="Tran Van P."/>
        </authorList>
    </citation>
    <scope>NUCLEOTIDE SEQUENCE</scope>
</reference>
<name>A0A7R9AQ65_TIMSH</name>
<dbReference type="EMBL" id="OC000783">
    <property type="protein sequence ID" value="CAD7258307.1"/>
    <property type="molecule type" value="Genomic_DNA"/>
</dbReference>
<proteinExistence type="predicted"/>
<gene>
    <name evidence="1" type="ORF">TSIB3V08_LOCUS2545</name>
</gene>